<organism evidence="1 2">
    <name type="scientific">Malurus cyaneus samueli</name>
    <dbReference type="NCBI Taxonomy" id="2593467"/>
    <lineage>
        <taxon>Eukaryota</taxon>
        <taxon>Metazoa</taxon>
        <taxon>Chordata</taxon>
        <taxon>Craniata</taxon>
        <taxon>Vertebrata</taxon>
        <taxon>Euteleostomi</taxon>
        <taxon>Archelosauria</taxon>
        <taxon>Archosauria</taxon>
        <taxon>Dinosauria</taxon>
        <taxon>Saurischia</taxon>
        <taxon>Theropoda</taxon>
        <taxon>Coelurosauria</taxon>
        <taxon>Aves</taxon>
        <taxon>Neognathae</taxon>
        <taxon>Neoaves</taxon>
        <taxon>Telluraves</taxon>
        <taxon>Australaves</taxon>
        <taxon>Passeriformes</taxon>
        <taxon>Meliphagoidea</taxon>
        <taxon>Maluridae</taxon>
        <taxon>Malurus</taxon>
    </lineage>
</organism>
<accession>A0A8C5UBC1</accession>
<reference evidence="1" key="1">
    <citation type="submission" date="2025-08" db="UniProtKB">
        <authorList>
            <consortium name="Ensembl"/>
        </authorList>
    </citation>
    <scope>IDENTIFICATION</scope>
</reference>
<dbReference type="AlphaFoldDB" id="A0A8C5UBC1"/>
<dbReference type="OrthoDB" id="1608002at2759"/>
<reference evidence="1" key="2">
    <citation type="submission" date="2025-09" db="UniProtKB">
        <authorList>
            <consortium name="Ensembl"/>
        </authorList>
    </citation>
    <scope>IDENTIFICATION</scope>
</reference>
<dbReference type="Ensembl" id="ENSMCST00000019805.1">
    <property type="protein sequence ID" value="ENSMCSP00000019321.1"/>
    <property type="gene ID" value="ENSMCSG00000013556.1"/>
</dbReference>
<protein>
    <submittedName>
        <fullName evidence="1">Uncharacterized protein</fullName>
    </submittedName>
</protein>
<proteinExistence type="predicted"/>
<name>A0A8C5UBC1_9PASS</name>
<sequence length="71" mass="8005">TLAYHSEVFVVMKLSFFRNTNADGKYISPFHDIPLFAGSKESGKAMGIFITCSLEALLSLHLELKVWRSKL</sequence>
<evidence type="ECO:0000313" key="2">
    <source>
        <dbReference type="Proteomes" id="UP000694560"/>
    </source>
</evidence>
<keyword evidence="2" id="KW-1185">Reference proteome</keyword>
<evidence type="ECO:0000313" key="1">
    <source>
        <dbReference type="Ensembl" id="ENSMCSP00000019321.1"/>
    </source>
</evidence>
<dbReference type="Proteomes" id="UP000694560">
    <property type="component" value="Unplaced"/>
</dbReference>